<feature type="compositionally biased region" description="Low complexity" evidence="1">
    <location>
        <begin position="210"/>
        <end position="311"/>
    </location>
</feature>
<dbReference type="Pfam" id="PF19150">
    <property type="entry name" value="DUF5832"/>
    <property type="match status" value="1"/>
</dbReference>
<sequence length="336" mass="38071">MSVSKNNKEQEDYLDEDRPIPGQKYVCLSFVSPENVLEDKNLYTLYKFMKNQGSLGDVEYEKFKEDYKNYNEDNEEEIQEEFNVLSNFQTNVRGVKVRGVYDSERAANIRAQVLQKMDSSFHVYVGQVGFWLPWEPNANKVQEQEYLEDSLNKLVKEYNKNQVKKDIFYEQNKSEQKKAAIEEAIKQEEKNKEQKRLELEQQKLKELENSTESTEGATESTEGSTESTEGSTESTEGSTKSTEGSTESTEGATESTEGATESTEGATESTEGATESSEGSTESTEGSTESTEGATESTGENISIDINNESNLEVTEELKENLEKMDPWMERKINEN</sequence>
<evidence type="ECO:0000256" key="1">
    <source>
        <dbReference type="SAM" id="MobiDB-lite"/>
    </source>
</evidence>
<protein>
    <submittedName>
        <fullName evidence="2">Uncharacterized protein</fullName>
    </submittedName>
</protein>
<organism evidence="2">
    <name type="scientific">Mimiviridae sp. ChoanoV1</name>
    <dbReference type="NCBI Taxonomy" id="2596887"/>
    <lineage>
        <taxon>Viruses</taxon>
        <taxon>Varidnaviria</taxon>
        <taxon>Bamfordvirae</taxon>
        <taxon>Nucleocytoviricota</taxon>
        <taxon>Megaviricetes</taxon>
        <taxon>Imitervirales</taxon>
        <taxon>Schizomimiviridae</taxon>
    </lineage>
</organism>
<dbReference type="InterPro" id="IPR043872">
    <property type="entry name" value="DUF5832"/>
</dbReference>
<reference evidence="2" key="1">
    <citation type="submission" date="2018-11" db="EMBL/GenBank/DDBJ databases">
        <title>A distinct lineage of giant viruses engineers rhodopsin photosystems in predatory marine eukaryotes.</title>
        <authorList>
            <person name="Needham D.M."/>
            <person name="Yoshizawa S."/>
            <person name="Hosaka T."/>
            <person name="Poirier C."/>
            <person name="Choi C.-J."/>
            <person name="Hehenberger E."/>
            <person name="Irwin N.A.T."/>
            <person name="Wilken S."/>
            <person name="Yung C.-M."/>
            <person name="Bachy C."/>
            <person name="Kurihara R."/>
            <person name="Nakajima Y."/>
            <person name="Kojima K."/>
            <person name="Kimura-Someya T."/>
            <person name="Leonard G."/>
            <person name="Malmstrom R.R."/>
            <person name="Mende D."/>
            <person name="Olson D.K."/>
            <person name="Sudo Y."/>
            <person name="Sudek S."/>
            <person name="Richards T.A."/>
            <person name="DeLong E.F."/>
            <person name="Keeling P.J."/>
            <person name="Santoro A.E."/>
            <person name="Shirouzu M."/>
            <person name="Iwasaki W."/>
            <person name="Worden A.Z."/>
        </authorList>
    </citation>
    <scope>NUCLEOTIDE SEQUENCE</scope>
</reference>
<proteinExistence type="predicted"/>
<name>A0A5B8IGG3_9VIRU</name>
<gene>
    <name evidence="2" type="ORF">5_14</name>
</gene>
<dbReference type="EMBL" id="MK250089">
    <property type="protein sequence ID" value="QDY52217.1"/>
    <property type="molecule type" value="Genomic_DNA"/>
</dbReference>
<evidence type="ECO:0000313" key="2">
    <source>
        <dbReference type="EMBL" id="QDY52217.1"/>
    </source>
</evidence>
<accession>A0A5B8IGG3</accession>
<feature type="region of interest" description="Disordered" evidence="1">
    <location>
        <begin position="203"/>
        <end position="312"/>
    </location>
</feature>